<evidence type="ECO:0000256" key="2">
    <source>
        <dbReference type="ARBA" id="ARBA00004305"/>
    </source>
</evidence>
<dbReference type="Proteomes" id="UP001412239">
    <property type="component" value="Unassembled WGS sequence"/>
</dbReference>
<dbReference type="InterPro" id="IPR001567">
    <property type="entry name" value="Pept_M3A_M3B_dom"/>
</dbReference>
<sequence>MIRALPRSWTLCSRCLLKNVQTRRLATAVEPSALSLAAATARAYSPTVHTNPAAAKEDRTLRDIFDNPEVWKAFNAKSHAPTVPRTGLFQNKDLTSPAGFQTYANRTLKKAQALVAKIVNAQSLEELLHVVRDLDRLSDLLCRVIDMADFVRSTHPTQSIAVAAHEAYGLMYEYMNILNTTTGLYSTLKRALENQEVVEQLSDEEKTVARILYKDFEKSGINLPATARKRFVELSNRIAELGPEFVNGMAPQKSVLKFPSSKLHGMDPLIVRELTNKGTVALPTIGMPATHALRMVEDEDVRKEVYLACHTSSNKQLEILEEMLRTRAELAQLVGCESYAEVALGDKMARSPEAVLKFLNALSEANKPAAVSEKNILQSIKRELGNDTELQAWDKDYYSTRLIQAIRSHHRSPDFLSSYFSLGTVMQGLSRLLTRLYGVRFVPRETSPGETWNDDVRRLDILDESDGHIAVVYCDLFERRGKNPNPAHFTVRCSREITDEEYLESALSGDREDDGMASARRADGKLYQLPTIALICDFSRGDPSKRPTLLNFREVQTLFHEMGHAVHSILGRTSLHNVSGTRCATDWAELPSVLMEHFAQSPAVLSLFARHYESDEPLPMHLIADRLHQESLADATETRGQIILALLDQHYHSALPLSRDFNSTAVFHEIDRAYALLPAGEGTSWQGFFGHLYSYGATYYAYLFDRAIAAKVWKDVFEAEPTRREGGEKFKEEVLKWGGSRNGWKCLAGVLGRRELEEGGERAMVEVGRWGSDLK</sequence>
<dbReference type="AlphaFoldDB" id="A0A292PJK4"/>
<evidence type="ECO:0000256" key="8">
    <source>
        <dbReference type="ARBA" id="ARBA00022801"/>
    </source>
</evidence>
<evidence type="ECO:0000256" key="13">
    <source>
        <dbReference type="ARBA" id="ARBA00025208"/>
    </source>
</evidence>
<comment type="subcellular location">
    <subcellularLocation>
        <location evidence="2">Mitochondrion matrix</location>
    </subcellularLocation>
</comment>
<evidence type="ECO:0000313" key="17">
    <source>
        <dbReference type="EMBL" id="CUS07832.1"/>
    </source>
</evidence>
<dbReference type="Gene3D" id="3.40.390.10">
    <property type="entry name" value="Collagenase (Catalytic Domain)"/>
    <property type="match status" value="1"/>
</dbReference>
<keyword evidence="11 15" id="KW-0482">Metalloprotease</keyword>
<dbReference type="InterPro" id="IPR024077">
    <property type="entry name" value="Neurolysin/TOP_dom2"/>
</dbReference>
<keyword evidence="6 15" id="KW-0645">Protease</keyword>
<evidence type="ECO:0000256" key="14">
    <source>
        <dbReference type="ARBA" id="ARBA00032470"/>
    </source>
</evidence>
<evidence type="ECO:0000256" key="11">
    <source>
        <dbReference type="ARBA" id="ARBA00023049"/>
    </source>
</evidence>
<organism evidence="17 18">
    <name type="scientific">Tuber aestivum</name>
    <name type="common">summer truffle</name>
    <dbReference type="NCBI Taxonomy" id="59557"/>
    <lineage>
        <taxon>Eukaryota</taxon>
        <taxon>Fungi</taxon>
        <taxon>Dikarya</taxon>
        <taxon>Ascomycota</taxon>
        <taxon>Pezizomycotina</taxon>
        <taxon>Pezizomycetes</taxon>
        <taxon>Pezizales</taxon>
        <taxon>Tuberaceae</taxon>
        <taxon>Tuber</taxon>
    </lineage>
</organism>
<dbReference type="SUPFAM" id="SSF55486">
    <property type="entry name" value="Metalloproteases ('zincins'), catalytic domain"/>
    <property type="match status" value="1"/>
</dbReference>
<keyword evidence="18" id="KW-1185">Reference proteome</keyword>
<evidence type="ECO:0000256" key="7">
    <source>
        <dbReference type="ARBA" id="ARBA00022723"/>
    </source>
</evidence>
<dbReference type="CDD" id="cd06457">
    <property type="entry name" value="M3A_MIP"/>
    <property type="match status" value="1"/>
</dbReference>
<comment type="cofactor">
    <cofactor evidence="15">
        <name>Zn(2+)</name>
        <dbReference type="ChEBI" id="CHEBI:29105"/>
    </cofactor>
    <text evidence="15">Binds 1 zinc ion.</text>
</comment>
<comment type="catalytic activity">
    <reaction evidence="1">
        <text>Release of an N-terminal octapeptide as second stage of processing of some proteins imported into the mitochondrion.</text>
        <dbReference type="EC" id="3.4.24.59"/>
    </reaction>
</comment>
<evidence type="ECO:0000256" key="9">
    <source>
        <dbReference type="ARBA" id="ARBA00022833"/>
    </source>
</evidence>
<evidence type="ECO:0000256" key="10">
    <source>
        <dbReference type="ARBA" id="ARBA00022946"/>
    </source>
</evidence>
<keyword evidence="10" id="KW-0809">Transit peptide</keyword>
<evidence type="ECO:0000256" key="3">
    <source>
        <dbReference type="ARBA" id="ARBA00006040"/>
    </source>
</evidence>
<dbReference type="PANTHER" id="PTHR11804:SF79">
    <property type="entry name" value="MITOCHONDRIAL INTERMEDIATE PEPTIDASE"/>
    <property type="match status" value="1"/>
</dbReference>
<keyword evidence="7 15" id="KW-0479">Metal-binding</keyword>
<protein>
    <recommendedName>
        <fullName evidence="5">Mitochondrial intermediate peptidase</fullName>
        <ecNumber evidence="4">3.4.24.59</ecNumber>
    </recommendedName>
    <alternativeName>
        <fullName evidence="14">Octapeptidyl aminopeptidase</fullName>
    </alternativeName>
</protein>
<dbReference type="PANTHER" id="PTHR11804">
    <property type="entry name" value="PROTEASE M3 THIMET OLIGOPEPTIDASE-RELATED"/>
    <property type="match status" value="1"/>
</dbReference>
<dbReference type="GO" id="GO:0006518">
    <property type="term" value="P:peptide metabolic process"/>
    <property type="evidence" value="ECO:0007669"/>
    <property type="project" value="TreeGrafter"/>
</dbReference>
<evidence type="ECO:0000259" key="16">
    <source>
        <dbReference type="Pfam" id="PF01432"/>
    </source>
</evidence>
<evidence type="ECO:0000256" key="15">
    <source>
        <dbReference type="RuleBase" id="RU003435"/>
    </source>
</evidence>
<evidence type="ECO:0000256" key="1">
    <source>
        <dbReference type="ARBA" id="ARBA00000436"/>
    </source>
</evidence>
<proteinExistence type="inferred from homology"/>
<dbReference type="Pfam" id="PF01432">
    <property type="entry name" value="Peptidase_M3"/>
    <property type="match status" value="1"/>
</dbReference>
<dbReference type="EC" id="3.4.24.59" evidence="4"/>
<comment type="similarity">
    <text evidence="3 15">Belongs to the peptidase M3 family.</text>
</comment>
<keyword evidence="12" id="KW-0496">Mitochondrion</keyword>
<dbReference type="GO" id="GO:0005759">
    <property type="term" value="C:mitochondrial matrix"/>
    <property type="evidence" value="ECO:0007669"/>
    <property type="project" value="UniProtKB-SubCell"/>
</dbReference>
<feature type="domain" description="Peptidase M3A/M3B catalytic" evidence="16">
    <location>
        <begin position="295"/>
        <end position="765"/>
    </location>
</feature>
<keyword evidence="8 15" id="KW-0378">Hydrolase</keyword>
<dbReference type="GO" id="GO:0046872">
    <property type="term" value="F:metal ion binding"/>
    <property type="evidence" value="ECO:0007669"/>
    <property type="project" value="UniProtKB-UniRule"/>
</dbReference>
<dbReference type="InterPro" id="IPR045090">
    <property type="entry name" value="Pept_M3A_M3B"/>
</dbReference>
<dbReference type="InterPro" id="IPR024079">
    <property type="entry name" value="MetalloPept_cat_dom_sf"/>
</dbReference>
<dbReference type="FunFam" id="3.40.390.10:FF:000029">
    <property type="entry name" value="Mitochondrial intermediate peptidase 1"/>
    <property type="match status" value="1"/>
</dbReference>
<dbReference type="GO" id="GO:0006627">
    <property type="term" value="P:protein processing involved in protein targeting to mitochondrion"/>
    <property type="evidence" value="ECO:0007669"/>
    <property type="project" value="TreeGrafter"/>
</dbReference>
<keyword evidence="9 15" id="KW-0862">Zinc</keyword>
<reference evidence="17" key="1">
    <citation type="submission" date="2015-10" db="EMBL/GenBank/DDBJ databases">
        <authorList>
            <person name="Regsiter A."/>
            <person name="william w."/>
        </authorList>
    </citation>
    <scope>NUCLEOTIDE SEQUENCE</scope>
    <source>
        <strain evidence="17">Montdore</strain>
    </source>
</reference>
<evidence type="ECO:0000256" key="12">
    <source>
        <dbReference type="ARBA" id="ARBA00023128"/>
    </source>
</evidence>
<name>A0A292PJK4_9PEZI</name>
<accession>A0A292PJK4</accession>
<evidence type="ECO:0000256" key="4">
    <source>
        <dbReference type="ARBA" id="ARBA00012441"/>
    </source>
</evidence>
<comment type="function">
    <text evidence="13">Cleaves proteins, imported into the mitochondrion, to their mature size. While most mitochondrial precursor proteins are processed to the mature form in one step by mitochondrial processing peptidase (MPP), the sequential cleavage by MIP of an octapeptide after initial processing by MPP is a required step for a subgroup of nuclear-encoded precursor proteins destined for the matrix or the inner membrane.</text>
</comment>
<gene>
    <name evidence="17" type="ORF">GSTUAT00008082001</name>
</gene>
<dbReference type="InterPro" id="IPR033851">
    <property type="entry name" value="M3A_MIP"/>
</dbReference>
<dbReference type="EMBL" id="LN891173">
    <property type="protein sequence ID" value="CUS07832.1"/>
    <property type="molecule type" value="Genomic_DNA"/>
</dbReference>
<evidence type="ECO:0000313" key="18">
    <source>
        <dbReference type="Proteomes" id="UP001412239"/>
    </source>
</evidence>
<evidence type="ECO:0000256" key="5">
    <source>
        <dbReference type="ARBA" id="ARBA00018046"/>
    </source>
</evidence>
<dbReference type="GO" id="GO:0004222">
    <property type="term" value="F:metalloendopeptidase activity"/>
    <property type="evidence" value="ECO:0007669"/>
    <property type="project" value="UniProtKB-EC"/>
</dbReference>
<dbReference type="Gene3D" id="1.10.1370.10">
    <property type="entry name" value="Neurolysin, domain 3"/>
    <property type="match status" value="1"/>
</dbReference>
<evidence type="ECO:0000256" key="6">
    <source>
        <dbReference type="ARBA" id="ARBA00022670"/>
    </source>
</evidence>